<dbReference type="PANTHER" id="PTHR31792:SF3">
    <property type="entry name" value="VACUOLAR ATPASE ASSEMBLY INTEGRAL MEMBRANE PROTEIN VMA21"/>
    <property type="match status" value="1"/>
</dbReference>
<evidence type="ECO:0000256" key="3">
    <source>
        <dbReference type="ARBA" id="ARBA00022989"/>
    </source>
</evidence>
<protein>
    <recommendedName>
        <fullName evidence="10">Vacuolar ATPase assembly integral membrane protein VMA21 homolog</fullName>
    </recommendedName>
</protein>
<dbReference type="PANTHER" id="PTHR31792">
    <property type="entry name" value="VACUOLAR ATPASE ASSEMBLY INTEGRAL MEMBRANE PROTEIN VMA21"/>
    <property type="match status" value="1"/>
</dbReference>
<evidence type="ECO:0000256" key="7">
    <source>
        <dbReference type="SAM" id="Phobius"/>
    </source>
</evidence>
<name>W1P799_AMBTC</name>
<proteinExistence type="inferred from homology"/>
<dbReference type="eggNOG" id="ENOG502S3YI">
    <property type="taxonomic scope" value="Eukaryota"/>
</dbReference>
<gene>
    <name evidence="8" type="ORF">AMTR_s00078p00104250</name>
</gene>
<reference evidence="9" key="1">
    <citation type="journal article" date="2013" name="Science">
        <title>The Amborella genome and the evolution of flowering plants.</title>
        <authorList>
            <consortium name="Amborella Genome Project"/>
        </authorList>
    </citation>
    <scope>NUCLEOTIDE SEQUENCE [LARGE SCALE GENOMIC DNA]</scope>
</reference>
<dbReference type="InterPro" id="IPR019013">
    <property type="entry name" value="Vma21"/>
</dbReference>
<dbReference type="HAMAP" id="MF_03058">
    <property type="entry name" value="VMA21"/>
    <property type="match status" value="1"/>
</dbReference>
<evidence type="ECO:0000256" key="4">
    <source>
        <dbReference type="ARBA" id="ARBA00023136"/>
    </source>
</evidence>
<organism evidence="8 9">
    <name type="scientific">Amborella trichopoda</name>
    <dbReference type="NCBI Taxonomy" id="13333"/>
    <lineage>
        <taxon>Eukaryota</taxon>
        <taxon>Viridiplantae</taxon>
        <taxon>Streptophyta</taxon>
        <taxon>Embryophyta</taxon>
        <taxon>Tracheophyta</taxon>
        <taxon>Spermatophyta</taxon>
        <taxon>Magnoliopsida</taxon>
        <taxon>Amborellales</taxon>
        <taxon>Amborellaceae</taxon>
        <taxon>Amborella</taxon>
    </lineage>
</organism>
<dbReference type="Pfam" id="PF09446">
    <property type="entry name" value="VMA21"/>
    <property type="match status" value="1"/>
</dbReference>
<evidence type="ECO:0000313" key="8">
    <source>
        <dbReference type="EMBL" id="ERN03793.1"/>
    </source>
</evidence>
<evidence type="ECO:0000256" key="2">
    <source>
        <dbReference type="ARBA" id="ARBA00022824"/>
    </source>
</evidence>
<feature type="transmembrane region" description="Helical" evidence="7">
    <location>
        <begin position="47"/>
        <end position="66"/>
    </location>
</feature>
<keyword evidence="3 7" id="KW-1133">Transmembrane helix</keyword>
<dbReference type="GO" id="GO:0031410">
    <property type="term" value="C:cytoplasmic vesicle"/>
    <property type="evidence" value="ECO:0007669"/>
    <property type="project" value="UniProtKB-KW"/>
</dbReference>
<dbReference type="EMBL" id="KI394330">
    <property type="protein sequence ID" value="ERN03793.1"/>
    <property type="molecule type" value="Genomic_DNA"/>
</dbReference>
<feature type="non-terminal residue" evidence="8">
    <location>
        <position position="1"/>
    </location>
</feature>
<dbReference type="STRING" id="13333.W1P799"/>
<dbReference type="Proteomes" id="UP000017836">
    <property type="component" value="Unassembled WGS sequence"/>
</dbReference>
<sequence length="109" mass="11695">IVEMLDVIIKFFLTSMAMWIAPLAILYGCNHHILPGVNQLSPSSQTLLSGFLAVISVNLIIGYYIFMALKEPANSTHQPDPTFVSQAKASISQSVAGGSDNGQASLKED</sequence>
<keyword evidence="9" id="KW-1185">Reference proteome</keyword>
<accession>W1P799</accession>
<keyword evidence="2" id="KW-0256">Endoplasmic reticulum</keyword>
<keyword evidence="4 7" id="KW-0472">Membrane</keyword>
<dbReference type="GO" id="GO:0005789">
    <property type="term" value="C:endoplasmic reticulum membrane"/>
    <property type="evidence" value="ECO:0000318"/>
    <property type="project" value="GO_Central"/>
</dbReference>
<dbReference type="HOGENOM" id="CLU_137078_1_0_1"/>
<feature type="transmembrane region" description="Helical" evidence="7">
    <location>
        <begin position="7"/>
        <end position="27"/>
    </location>
</feature>
<evidence type="ECO:0008006" key="10">
    <source>
        <dbReference type="Google" id="ProtNLM"/>
    </source>
</evidence>
<keyword evidence="1 7" id="KW-0812">Transmembrane</keyword>
<keyword evidence="5" id="KW-0968">Cytoplasmic vesicle</keyword>
<evidence type="ECO:0000256" key="1">
    <source>
        <dbReference type="ARBA" id="ARBA00022692"/>
    </source>
</evidence>
<evidence type="ECO:0000313" key="9">
    <source>
        <dbReference type="Proteomes" id="UP000017836"/>
    </source>
</evidence>
<dbReference type="GO" id="GO:0070072">
    <property type="term" value="P:vacuolar proton-transporting V-type ATPase complex assembly"/>
    <property type="evidence" value="ECO:0000318"/>
    <property type="project" value="GO_Central"/>
</dbReference>
<evidence type="ECO:0000256" key="6">
    <source>
        <dbReference type="SAM" id="MobiDB-lite"/>
    </source>
</evidence>
<feature type="region of interest" description="Disordered" evidence="6">
    <location>
        <begin position="74"/>
        <end position="109"/>
    </location>
</feature>
<evidence type="ECO:0000256" key="5">
    <source>
        <dbReference type="ARBA" id="ARBA00023329"/>
    </source>
</evidence>
<dbReference type="AlphaFoldDB" id="W1P799"/>